<gene>
    <name evidence="2" type="ORF">MX989_05655</name>
</gene>
<dbReference type="PANTHER" id="PTHR34413">
    <property type="entry name" value="PROPHAGE TAIL FIBER ASSEMBLY PROTEIN HOMOLOG TFAE-RELATED-RELATED"/>
    <property type="match status" value="1"/>
</dbReference>
<feature type="region of interest" description="Disordered" evidence="1">
    <location>
        <begin position="91"/>
        <end position="112"/>
    </location>
</feature>
<organism evidence="2 3">
    <name type="scientific">Enterobacter sichuanensis</name>
    <dbReference type="NCBI Taxonomy" id="2071710"/>
    <lineage>
        <taxon>Bacteria</taxon>
        <taxon>Pseudomonadati</taxon>
        <taxon>Pseudomonadota</taxon>
        <taxon>Gammaproteobacteria</taxon>
        <taxon>Enterobacterales</taxon>
        <taxon>Enterobacteriaceae</taxon>
        <taxon>Enterobacter</taxon>
        <taxon>Enterobacter cloacae complex</taxon>
    </lineage>
</organism>
<dbReference type="RefSeq" id="WP_310821897.1">
    <property type="nucleotide sequence ID" value="NZ_JALLIR010000001.1"/>
</dbReference>
<sequence length="198" mass="21749">MQSAVLENGLAVVAGDIVVFNYDGSTREFLAQSTEYLPVGVSIPANACTDEPLAAKMGFVVCRTLKGDGWEYQPDHRGETVWNVRTGEKQQITEPGDYPSDTTLNPPSTPYDKWNGERWVTDEAAKAAAEIAEATATKAALIKSAAAKIEPLQDAVDLDMATDEEKSRYDAWRKYRVLLARVDTSQAPDINWPDPPED</sequence>
<dbReference type="InterPro" id="IPR051220">
    <property type="entry name" value="TFA_Chaperone"/>
</dbReference>
<dbReference type="Pfam" id="PF02413">
    <property type="entry name" value="Caudo_TAP"/>
    <property type="match status" value="1"/>
</dbReference>
<proteinExistence type="predicted"/>
<dbReference type="Proteomes" id="UP001185068">
    <property type="component" value="Unassembled WGS sequence"/>
</dbReference>
<reference evidence="2" key="1">
    <citation type="submission" date="2022-11" db="EMBL/GenBank/DDBJ databases">
        <title>blaNDM-1 and qnrB1 co-producing ST413 Enterobacter.</title>
        <authorList>
            <person name="Halder G."/>
            <person name="Chaudhuri B."/>
            <person name="Dutta S."/>
        </authorList>
    </citation>
    <scope>NUCLEOTIDE SEQUENCE</scope>
    <source>
        <strain evidence="2">PEER684</strain>
    </source>
</reference>
<comment type="caution">
    <text evidence="2">The sequence shown here is derived from an EMBL/GenBank/DDBJ whole genome shotgun (WGS) entry which is preliminary data.</text>
</comment>
<evidence type="ECO:0000256" key="1">
    <source>
        <dbReference type="SAM" id="MobiDB-lite"/>
    </source>
</evidence>
<evidence type="ECO:0000313" key="3">
    <source>
        <dbReference type="Proteomes" id="UP001185068"/>
    </source>
</evidence>
<protein>
    <submittedName>
        <fullName evidence="2">Tail fiber assembly protein</fullName>
    </submittedName>
</protein>
<accession>A0AAE4DUE7</accession>
<evidence type="ECO:0000313" key="2">
    <source>
        <dbReference type="EMBL" id="MDR9945573.1"/>
    </source>
</evidence>
<dbReference type="PANTHER" id="PTHR34413:SF2">
    <property type="entry name" value="PROPHAGE TAIL FIBER ASSEMBLY PROTEIN HOMOLOG TFAE-RELATED"/>
    <property type="match status" value="1"/>
</dbReference>
<dbReference type="EMBL" id="JALLIR010000001">
    <property type="protein sequence ID" value="MDR9945573.1"/>
    <property type="molecule type" value="Genomic_DNA"/>
</dbReference>
<dbReference type="InterPro" id="IPR003458">
    <property type="entry name" value="Phage_T4_Gp38_tail_assem"/>
</dbReference>
<name>A0AAE4DUE7_9ENTR</name>
<dbReference type="AlphaFoldDB" id="A0AAE4DUE7"/>